<evidence type="ECO:0000256" key="4">
    <source>
        <dbReference type="ARBA" id="ARBA00023163"/>
    </source>
</evidence>
<evidence type="ECO:0000313" key="7">
    <source>
        <dbReference type="EMBL" id="GAA4987668.1"/>
    </source>
</evidence>
<dbReference type="PANTHER" id="PTHR30126">
    <property type="entry name" value="HTH-TYPE TRANSCRIPTIONAL REGULATOR"/>
    <property type="match status" value="1"/>
</dbReference>
<gene>
    <name evidence="7" type="ORF">GCM10023225_26990</name>
</gene>
<dbReference type="Gene3D" id="3.40.190.10">
    <property type="entry name" value="Periplasmic binding protein-like II"/>
    <property type="match status" value="2"/>
</dbReference>
<protein>
    <submittedName>
        <fullName evidence="7">LysR family transcriptional regulator</fullName>
    </submittedName>
</protein>
<evidence type="ECO:0000259" key="6">
    <source>
        <dbReference type="PROSITE" id="PS50931"/>
    </source>
</evidence>
<comment type="caution">
    <text evidence="7">The sequence shown here is derived from an EMBL/GenBank/DDBJ whole genome shotgun (WGS) entry which is preliminary data.</text>
</comment>
<dbReference type="Pfam" id="PF03466">
    <property type="entry name" value="LysR_substrate"/>
    <property type="match status" value="1"/>
</dbReference>
<evidence type="ECO:0000256" key="2">
    <source>
        <dbReference type="ARBA" id="ARBA00023015"/>
    </source>
</evidence>
<sequence length="323" mass="33492">MRMPSTAPGPEGTGLERVPDLDSLHLLLRVAATGSLGRAGAAHGISQPATSARIRTMERLVGFPLVERGARGSTLTPAGALLADWARDVLTAADVLAAGITSLRADTEARLRVAASLTVAEHLLPRWLVRLATDRPETAVSLTAVNSTAVERAVLAATADLGFVEGPTLSPGLDAQVVARDRLVAVVAPTHPWARRRSPVTAAELAATRLVCREPTSGTRTALDAALAAHGTRAAPLLELSTATAVRAAVAAGAGPAVLSHLAVHDDLTSGRLAEVPVTGATLTRRLRAVWPHGQRPGGPARDLLRIATRRDRAAPQDRGPLA</sequence>
<dbReference type="InterPro" id="IPR005119">
    <property type="entry name" value="LysR_subst-bd"/>
</dbReference>
<evidence type="ECO:0000256" key="5">
    <source>
        <dbReference type="SAM" id="MobiDB-lite"/>
    </source>
</evidence>
<dbReference type="InterPro" id="IPR036388">
    <property type="entry name" value="WH-like_DNA-bd_sf"/>
</dbReference>
<dbReference type="PANTHER" id="PTHR30126:SF39">
    <property type="entry name" value="HTH-TYPE TRANSCRIPTIONAL REGULATOR CYSL"/>
    <property type="match status" value="1"/>
</dbReference>
<dbReference type="SUPFAM" id="SSF53850">
    <property type="entry name" value="Periplasmic binding protein-like II"/>
    <property type="match status" value="1"/>
</dbReference>
<proteinExistence type="inferred from homology"/>
<evidence type="ECO:0000256" key="3">
    <source>
        <dbReference type="ARBA" id="ARBA00023125"/>
    </source>
</evidence>
<organism evidence="7 8">
    <name type="scientific">Kineococcus glutinatus</name>
    <dbReference type="NCBI Taxonomy" id="1070872"/>
    <lineage>
        <taxon>Bacteria</taxon>
        <taxon>Bacillati</taxon>
        <taxon>Actinomycetota</taxon>
        <taxon>Actinomycetes</taxon>
        <taxon>Kineosporiales</taxon>
        <taxon>Kineosporiaceae</taxon>
        <taxon>Kineococcus</taxon>
    </lineage>
</organism>
<dbReference type="SUPFAM" id="SSF46785">
    <property type="entry name" value="Winged helix' DNA-binding domain"/>
    <property type="match status" value="1"/>
</dbReference>
<dbReference type="Proteomes" id="UP001501195">
    <property type="component" value="Unassembled WGS sequence"/>
</dbReference>
<keyword evidence="8" id="KW-1185">Reference proteome</keyword>
<feature type="compositionally biased region" description="Basic and acidic residues" evidence="5">
    <location>
        <begin position="303"/>
        <end position="316"/>
    </location>
</feature>
<accession>A0ABP9I469</accession>
<feature type="domain" description="HTH lysR-type" evidence="6">
    <location>
        <begin position="19"/>
        <end position="76"/>
    </location>
</feature>
<feature type="region of interest" description="Disordered" evidence="5">
    <location>
        <begin position="291"/>
        <end position="323"/>
    </location>
</feature>
<evidence type="ECO:0000313" key="8">
    <source>
        <dbReference type="Proteomes" id="UP001501195"/>
    </source>
</evidence>
<dbReference type="EMBL" id="BAABIL010000444">
    <property type="protein sequence ID" value="GAA4987668.1"/>
    <property type="molecule type" value="Genomic_DNA"/>
</dbReference>
<dbReference type="PROSITE" id="PS50931">
    <property type="entry name" value="HTH_LYSR"/>
    <property type="match status" value="1"/>
</dbReference>
<reference evidence="8" key="1">
    <citation type="journal article" date="2019" name="Int. J. Syst. Evol. Microbiol.">
        <title>The Global Catalogue of Microorganisms (GCM) 10K type strain sequencing project: providing services to taxonomists for standard genome sequencing and annotation.</title>
        <authorList>
            <consortium name="The Broad Institute Genomics Platform"/>
            <consortium name="The Broad Institute Genome Sequencing Center for Infectious Disease"/>
            <person name="Wu L."/>
            <person name="Ma J."/>
        </authorList>
    </citation>
    <scope>NUCLEOTIDE SEQUENCE [LARGE SCALE GENOMIC DNA]</scope>
    <source>
        <strain evidence="8">JCM 18126</strain>
    </source>
</reference>
<dbReference type="InterPro" id="IPR000847">
    <property type="entry name" value="LysR_HTH_N"/>
</dbReference>
<keyword evidence="3" id="KW-0238">DNA-binding</keyword>
<keyword evidence="2" id="KW-0805">Transcription regulation</keyword>
<dbReference type="Pfam" id="PF00126">
    <property type="entry name" value="HTH_1"/>
    <property type="match status" value="1"/>
</dbReference>
<dbReference type="InterPro" id="IPR036390">
    <property type="entry name" value="WH_DNA-bd_sf"/>
</dbReference>
<evidence type="ECO:0000256" key="1">
    <source>
        <dbReference type="ARBA" id="ARBA00009437"/>
    </source>
</evidence>
<keyword evidence="4" id="KW-0804">Transcription</keyword>
<name>A0ABP9I469_9ACTN</name>
<comment type="similarity">
    <text evidence="1">Belongs to the LysR transcriptional regulatory family.</text>
</comment>
<dbReference type="Gene3D" id="1.10.10.10">
    <property type="entry name" value="Winged helix-like DNA-binding domain superfamily/Winged helix DNA-binding domain"/>
    <property type="match status" value="1"/>
</dbReference>